<keyword evidence="2" id="KW-0217">Developmental protein</keyword>
<dbReference type="InterPro" id="IPR017970">
    <property type="entry name" value="Homeobox_CS"/>
</dbReference>
<dbReference type="PROSITE" id="PS50071">
    <property type="entry name" value="HOMEOBOX_2"/>
    <property type="match status" value="1"/>
</dbReference>
<dbReference type="Gene3D" id="1.10.10.60">
    <property type="entry name" value="Homeodomain-like"/>
    <property type="match status" value="1"/>
</dbReference>
<dbReference type="GO" id="GO:0000978">
    <property type="term" value="F:RNA polymerase II cis-regulatory region sequence-specific DNA binding"/>
    <property type="evidence" value="ECO:0007669"/>
    <property type="project" value="TreeGrafter"/>
</dbReference>
<dbReference type="GO" id="GO:0005634">
    <property type="term" value="C:nucleus"/>
    <property type="evidence" value="ECO:0007669"/>
    <property type="project" value="UniProtKB-SubCell"/>
</dbReference>
<dbReference type="InterPro" id="IPR009057">
    <property type="entry name" value="Homeodomain-like_sf"/>
</dbReference>
<evidence type="ECO:0000256" key="5">
    <source>
        <dbReference type="ARBA" id="ARBA00023242"/>
    </source>
</evidence>
<keyword evidence="3 6" id="KW-0238">DNA-binding</keyword>
<dbReference type="GO" id="GO:0030154">
    <property type="term" value="P:cell differentiation"/>
    <property type="evidence" value="ECO:0007669"/>
    <property type="project" value="TreeGrafter"/>
</dbReference>
<name>A0A6P7F1N3_DIAVI</name>
<keyword evidence="4 6" id="KW-0371">Homeobox</keyword>
<protein>
    <submittedName>
        <fullName evidence="9">Homeobox protein koza-like</fullName>
    </submittedName>
</protein>
<evidence type="ECO:0000256" key="2">
    <source>
        <dbReference type="ARBA" id="ARBA00022473"/>
    </source>
</evidence>
<dbReference type="PROSITE" id="PS00027">
    <property type="entry name" value="HOMEOBOX_1"/>
    <property type="match status" value="1"/>
</dbReference>
<dbReference type="KEGG" id="dvv:114325615"/>
<dbReference type="PRINTS" id="PR00024">
    <property type="entry name" value="HOMEOBOX"/>
</dbReference>
<dbReference type="InterPro" id="IPR001356">
    <property type="entry name" value="HD"/>
</dbReference>
<feature type="DNA-binding region" description="Homeobox" evidence="6">
    <location>
        <begin position="145"/>
        <end position="204"/>
    </location>
</feature>
<dbReference type="GO" id="GO:0000981">
    <property type="term" value="F:DNA-binding transcription factor activity, RNA polymerase II-specific"/>
    <property type="evidence" value="ECO:0007669"/>
    <property type="project" value="InterPro"/>
</dbReference>
<dbReference type="CDD" id="cd00086">
    <property type="entry name" value="homeodomain"/>
    <property type="match status" value="1"/>
</dbReference>
<gene>
    <name evidence="9" type="primary">LOC114325615</name>
</gene>
<dbReference type="SMART" id="SM00389">
    <property type="entry name" value="HOX"/>
    <property type="match status" value="1"/>
</dbReference>
<comment type="subcellular location">
    <subcellularLocation>
        <location evidence="1 6 7">Nucleus</location>
    </subcellularLocation>
</comment>
<organism evidence="9">
    <name type="scientific">Diabrotica virgifera virgifera</name>
    <name type="common">western corn rootworm</name>
    <dbReference type="NCBI Taxonomy" id="50390"/>
    <lineage>
        <taxon>Eukaryota</taxon>
        <taxon>Metazoa</taxon>
        <taxon>Ecdysozoa</taxon>
        <taxon>Arthropoda</taxon>
        <taxon>Hexapoda</taxon>
        <taxon>Insecta</taxon>
        <taxon>Pterygota</taxon>
        <taxon>Neoptera</taxon>
        <taxon>Endopterygota</taxon>
        <taxon>Coleoptera</taxon>
        <taxon>Polyphaga</taxon>
        <taxon>Cucujiformia</taxon>
        <taxon>Chrysomeloidea</taxon>
        <taxon>Chrysomelidae</taxon>
        <taxon>Galerucinae</taxon>
        <taxon>Diabroticina</taxon>
        <taxon>Diabroticites</taxon>
        <taxon>Diabrotica</taxon>
    </lineage>
</organism>
<dbReference type="InterPro" id="IPR050394">
    <property type="entry name" value="Homeobox_NK-like"/>
</dbReference>
<dbReference type="SUPFAM" id="SSF46689">
    <property type="entry name" value="Homeodomain-like"/>
    <property type="match status" value="1"/>
</dbReference>
<dbReference type="AlphaFoldDB" id="A0A6P7F1N3"/>
<dbReference type="RefSeq" id="XP_028129524.1">
    <property type="nucleotide sequence ID" value="XM_028273723.1"/>
</dbReference>
<evidence type="ECO:0000256" key="3">
    <source>
        <dbReference type="ARBA" id="ARBA00023125"/>
    </source>
</evidence>
<evidence type="ECO:0000256" key="1">
    <source>
        <dbReference type="ARBA" id="ARBA00004123"/>
    </source>
</evidence>
<dbReference type="Pfam" id="PF00046">
    <property type="entry name" value="Homeodomain"/>
    <property type="match status" value="1"/>
</dbReference>
<sequence>MMQQYDTDIQCDTTTTPFSVKDILNINNINESDYYSNNIKKEHSESVHPQYWDNAGYYGINEQYGYYIGSEGENYVNRNYWNCDSYLEGNQNHFQHLSNFYNTQINEQTHRNVKDESYIKVESPKIQQVTSSKTELRKSGRQRTKRKPRVLFSQAQVYELEQKFKQQKYLSAPEREQMALGLKLTPTQVKIWFQNRRYKSKRQKIEKTEEKKHSSVITNSGFCIPQTLTQTPYSIFQNNNDIYPPNEYICQERYNELSVSFN</sequence>
<feature type="domain" description="Homeobox" evidence="8">
    <location>
        <begin position="143"/>
        <end position="203"/>
    </location>
</feature>
<dbReference type="InParanoid" id="A0A6P7F1N3"/>
<evidence type="ECO:0000313" key="9">
    <source>
        <dbReference type="RefSeq" id="XP_028129524.1"/>
    </source>
</evidence>
<dbReference type="OrthoDB" id="6159439at2759"/>
<evidence type="ECO:0000256" key="6">
    <source>
        <dbReference type="PROSITE-ProRule" id="PRU00108"/>
    </source>
</evidence>
<proteinExistence type="predicted"/>
<dbReference type="PANTHER" id="PTHR24340">
    <property type="entry name" value="HOMEOBOX PROTEIN NKX"/>
    <property type="match status" value="1"/>
</dbReference>
<accession>A0A6P7F1N3</accession>
<reference evidence="9" key="1">
    <citation type="submission" date="2025-08" db="UniProtKB">
        <authorList>
            <consortium name="RefSeq"/>
        </authorList>
    </citation>
    <scope>IDENTIFICATION</scope>
    <source>
        <tissue evidence="9">Whole insect</tissue>
    </source>
</reference>
<evidence type="ECO:0000259" key="8">
    <source>
        <dbReference type="PROSITE" id="PS50071"/>
    </source>
</evidence>
<evidence type="ECO:0000256" key="7">
    <source>
        <dbReference type="RuleBase" id="RU000682"/>
    </source>
</evidence>
<evidence type="ECO:0000256" key="4">
    <source>
        <dbReference type="ARBA" id="ARBA00023155"/>
    </source>
</evidence>
<dbReference type="PANTHER" id="PTHR24340:SF41">
    <property type="entry name" value="MUSCLE-SPECIFIC HOMEOBOX PROTEIN TINMAN-RELATED"/>
    <property type="match status" value="1"/>
</dbReference>
<keyword evidence="5 6" id="KW-0539">Nucleus</keyword>
<dbReference type="InterPro" id="IPR020479">
    <property type="entry name" value="HD_metazoa"/>
</dbReference>